<reference evidence="1" key="1">
    <citation type="submission" date="2018-05" db="EMBL/GenBank/DDBJ databases">
        <authorList>
            <person name="Lanie J.A."/>
            <person name="Ng W.-L."/>
            <person name="Kazmierczak K.M."/>
            <person name="Andrzejewski T.M."/>
            <person name="Davidsen T.M."/>
            <person name="Wayne K.J."/>
            <person name="Tettelin H."/>
            <person name="Glass J.I."/>
            <person name="Rusch D."/>
            <person name="Podicherti R."/>
            <person name="Tsui H.-C.T."/>
            <person name="Winkler M.E."/>
        </authorList>
    </citation>
    <scope>NUCLEOTIDE SEQUENCE</scope>
</reference>
<protein>
    <submittedName>
        <fullName evidence="1">Uncharacterized protein</fullName>
    </submittedName>
</protein>
<name>A0A381XXU5_9ZZZZ</name>
<proteinExistence type="predicted"/>
<gene>
    <name evidence="1" type="ORF">METZ01_LOCUS122389</name>
</gene>
<sequence length="22" mass="2549">MLLFKGSKKGDVELYSNFGFMH</sequence>
<accession>A0A381XXU5</accession>
<organism evidence="1">
    <name type="scientific">marine metagenome</name>
    <dbReference type="NCBI Taxonomy" id="408172"/>
    <lineage>
        <taxon>unclassified sequences</taxon>
        <taxon>metagenomes</taxon>
        <taxon>ecological metagenomes</taxon>
    </lineage>
</organism>
<evidence type="ECO:0000313" key="1">
    <source>
        <dbReference type="EMBL" id="SVA69535.1"/>
    </source>
</evidence>
<dbReference type="EMBL" id="UINC01016758">
    <property type="protein sequence ID" value="SVA69535.1"/>
    <property type="molecule type" value="Genomic_DNA"/>
</dbReference>
<dbReference type="AlphaFoldDB" id="A0A381XXU5"/>
<feature type="non-terminal residue" evidence="1">
    <location>
        <position position="22"/>
    </location>
</feature>